<evidence type="ECO:0000313" key="3">
    <source>
        <dbReference type="Proteomes" id="UP000650524"/>
    </source>
</evidence>
<dbReference type="EMBL" id="JACNJD010000248">
    <property type="protein sequence ID" value="MBC8177985.1"/>
    <property type="molecule type" value="Genomic_DNA"/>
</dbReference>
<evidence type="ECO:0000259" key="1">
    <source>
        <dbReference type="Pfam" id="PF04389"/>
    </source>
</evidence>
<reference evidence="2 3" key="1">
    <citation type="submission" date="2020-08" db="EMBL/GenBank/DDBJ databases">
        <title>Bridging the membrane lipid divide: bacteria of the FCB group superphylum have the potential to synthesize archaeal ether lipids.</title>
        <authorList>
            <person name="Villanueva L."/>
            <person name="Von Meijenfeldt F.A.B."/>
            <person name="Westbye A.B."/>
            <person name="Yadav S."/>
            <person name="Hopmans E.C."/>
            <person name="Dutilh B.E."/>
            <person name="Sinninghe Damste J.S."/>
        </authorList>
    </citation>
    <scope>NUCLEOTIDE SEQUENCE [LARGE SCALE GENOMIC DNA]</scope>
    <source>
        <strain evidence="2">NIOZ-UU27</strain>
    </source>
</reference>
<dbReference type="InterPro" id="IPR007484">
    <property type="entry name" value="Peptidase_M28"/>
</dbReference>
<sequence>MELVIDREVTIDRLKAHLRSLTVEIGERSVQRPENLKRAEEYISSFYHDIGISVHTEPYSCRGLTVANVVAEINFKKNPSRHFLLGAHYDSVSGTVGADDNGSAVAVQLETARYLASLKSSQNLDLSVRFVSFVFEEPPFFDTPYMGSRIYATKAKDMGEKIDGMICLEMVGYTCHEPGCQSYPFPLMFFNYPETGNFIGIVGNLGSRDLTRSLFNAFERNPRLPVIKLTVPLGGWLMPSIRLSDHSPFWDYGFKAVMITDSAFFRNPHYHRPSDTMEKLDYSFMAELVQSLALFFCTRQTPR</sequence>
<comment type="caution">
    <text evidence="2">The sequence shown here is derived from an EMBL/GenBank/DDBJ whole genome shotgun (WGS) entry which is preliminary data.</text>
</comment>
<dbReference type="GO" id="GO:0006508">
    <property type="term" value="P:proteolysis"/>
    <property type="evidence" value="ECO:0007669"/>
    <property type="project" value="InterPro"/>
</dbReference>
<feature type="domain" description="Peptidase M28" evidence="1">
    <location>
        <begin position="68"/>
        <end position="289"/>
    </location>
</feature>
<gene>
    <name evidence="2" type="ORF">H8E19_11325</name>
</gene>
<dbReference type="PANTHER" id="PTHR12147:SF26">
    <property type="entry name" value="PEPTIDASE M28 DOMAIN-CONTAINING PROTEIN"/>
    <property type="match status" value="1"/>
</dbReference>
<dbReference type="InterPro" id="IPR045175">
    <property type="entry name" value="M28_fam"/>
</dbReference>
<dbReference type="Pfam" id="PF04389">
    <property type="entry name" value="Peptidase_M28"/>
    <property type="match status" value="1"/>
</dbReference>
<protein>
    <submittedName>
        <fullName evidence="2">M28 family peptidase</fullName>
    </submittedName>
</protein>
<proteinExistence type="predicted"/>
<dbReference type="Gene3D" id="3.40.630.10">
    <property type="entry name" value="Zn peptidases"/>
    <property type="match status" value="1"/>
</dbReference>
<dbReference type="PANTHER" id="PTHR12147">
    <property type="entry name" value="METALLOPEPTIDASE M28 FAMILY MEMBER"/>
    <property type="match status" value="1"/>
</dbReference>
<dbReference type="GO" id="GO:0008235">
    <property type="term" value="F:metalloexopeptidase activity"/>
    <property type="evidence" value="ECO:0007669"/>
    <property type="project" value="InterPro"/>
</dbReference>
<accession>A0A8J6N1B9</accession>
<name>A0A8J6N1B9_9DELT</name>
<dbReference type="Proteomes" id="UP000650524">
    <property type="component" value="Unassembled WGS sequence"/>
</dbReference>
<dbReference type="SUPFAM" id="SSF53187">
    <property type="entry name" value="Zn-dependent exopeptidases"/>
    <property type="match status" value="1"/>
</dbReference>
<organism evidence="2 3">
    <name type="scientific">Candidatus Desulfacyla euxinica</name>
    <dbReference type="NCBI Taxonomy" id="2841693"/>
    <lineage>
        <taxon>Bacteria</taxon>
        <taxon>Deltaproteobacteria</taxon>
        <taxon>Candidatus Desulfacyla</taxon>
    </lineage>
</organism>
<evidence type="ECO:0000313" key="2">
    <source>
        <dbReference type="EMBL" id="MBC8177985.1"/>
    </source>
</evidence>
<dbReference type="AlphaFoldDB" id="A0A8J6N1B9"/>